<evidence type="ECO:0000256" key="4">
    <source>
        <dbReference type="ARBA" id="ARBA00023273"/>
    </source>
</evidence>
<dbReference type="InterPro" id="IPR011992">
    <property type="entry name" value="EF-hand-dom_pair"/>
</dbReference>
<dbReference type="PANTHER" id="PTHR13720">
    <property type="entry name" value="WD-40 REPEAT PROTEIN"/>
    <property type="match status" value="1"/>
</dbReference>
<dbReference type="CTD" id="24592208"/>
<gene>
    <name evidence="7" type="primary">WDR66_1</name>
    <name evidence="7" type="ORF">MS3_00007685</name>
</gene>
<protein>
    <recommendedName>
        <fullName evidence="5">Cilia- and flagella-associated protein 251</fullName>
    </recommendedName>
</protein>
<name>A0A6A5CSR2_SCHHA</name>
<evidence type="ECO:0000313" key="8">
    <source>
        <dbReference type="Proteomes" id="UP000471633"/>
    </source>
</evidence>
<reference evidence="7" key="1">
    <citation type="journal article" date="2012" name="Nat. Genet.">
        <title>Whole-genome sequence of Schistosoma haematobium.</title>
        <authorList>
            <person name="Young N.D."/>
            <person name="Jex A.R."/>
            <person name="Li B."/>
            <person name="Liu S."/>
            <person name="Yang L."/>
            <person name="Xiong Z."/>
            <person name="Li Y."/>
            <person name="Cantacessi C."/>
            <person name="Hall R.S."/>
            <person name="Xu X."/>
            <person name="Chen F."/>
            <person name="Wu X."/>
            <person name="Zerlotini A."/>
            <person name="Oliveira G."/>
            <person name="Hofmann A."/>
            <person name="Zhang G."/>
            <person name="Fang X."/>
            <person name="Kang Y."/>
            <person name="Campbell B.E."/>
            <person name="Loukas A."/>
            <person name="Ranganathan S."/>
            <person name="Rollinson D."/>
            <person name="Rinaldi G."/>
            <person name="Brindley P.J."/>
            <person name="Yang H."/>
            <person name="Wang J."/>
            <person name="Wang J."/>
            <person name="Gasser R.B."/>
        </authorList>
    </citation>
    <scope>NUCLEOTIDE SEQUENCE</scope>
</reference>
<dbReference type="InterPro" id="IPR036322">
    <property type="entry name" value="WD40_repeat_dom_sf"/>
</dbReference>
<dbReference type="InterPro" id="IPR015943">
    <property type="entry name" value="WD40/YVTN_repeat-like_dom_sf"/>
</dbReference>
<dbReference type="KEGG" id="shx:MS3_00007685"/>
<reference evidence="7" key="4">
    <citation type="journal article" date="2022" name="PLoS Pathog.">
        <title>Chromosome-level genome of Schistosoma haematobium underpins genome-wide explorations of molecular variation.</title>
        <authorList>
            <person name="Stroehlein A.J."/>
            <person name="Korhonen P.K."/>
            <person name="Lee V.V."/>
            <person name="Ralph S.A."/>
            <person name="Mentink-Kane M."/>
            <person name="You H."/>
            <person name="McManus D.P."/>
            <person name="Tchuente L.T."/>
            <person name="Stothard J.R."/>
            <person name="Kaur P."/>
            <person name="Dudchenko O."/>
            <person name="Aiden E.L."/>
            <person name="Yang B."/>
            <person name="Yang H."/>
            <person name="Emery A.M."/>
            <person name="Webster B.L."/>
            <person name="Brindley P.J."/>
            <person name="Rollinson D."/>
            <person name="Chang B.C.H."/>
            <person name="Gasser R.B."/>
            <person name="Young N.D."/>
        </authorList>
    </citation>
    <scope>NUCLEOTIDE SEQUENCE</scope>
</reference>
<dbReference type="GeneID" id="24592208"/>
<dbReference type="PANTHER" id="PTHR13720:SF13">
    <property type="entry name" value="CILIA- AND FLAGELLA-ASSOCIATED PROTEIN 251"/>
    <property type="match status" value="1"/>
</dbReference>
<dbReference type="SMART" id="SM00320">
    <property type="entry name" value="WD40"/>
    <property type="match status" value="8"/>
</dbReference>
<keyword evidence="2" id="KW-0853">WD repeat</keyword>
<dbReference type="InterPro" id="IPR050630">
    <property type="entry name" value="WD_repeat_EMAP"/>
</dbReference>
<dbReference type="RefSeq" id="XP_035585311.1">
    <property type="nucleotide sequence ID" value="XM_035729826.2"/>
</dbReference>
<dbReference type="SUPFAM" id="SSF50978">
    <property type="entry name" value="WD40 repeat-like"/>
    <property type="match status" value="2"/>
</dbReference>
<dbReference type="GO" id="GO:0031514">
    <property type="term" value="C:motile cilium"/>
    <property type="evidence" value="ECO:0007669"/>
    <property type="project" value="TreeGrafter"/>
</dbReference>
<evidence type="ECO:0000256" key="2">
    <source>
        <dbReference type="ARBA" id="ARBA00022574"/>
    </source>
</evidence>
<keyword evidence="3" id="KW-0677">Repeat</keyword>
<keyword evidence="7" id="KW-0282">Flagellum</keyword>
<dbReference type="AlphaFoldDB" id="A0A6A5CSR2"/>
<keyword evidence="4" id="KW-0966">Cell projection</keyword>
<evidence type="ECO:0000256" key="1">
    <source>
        <dbReference type="ARBA" id="ARBA00004138"/>
    </source>
</evidence>
<evidence type="ECO:0000256" key="6">
    <source>
        <dbReference type="SAM" id="MobiDB-lite"/>
    </source>
</evidence>
<proteinExistence type="predicted"/>
<evidence type="ECO:0000313" key="7">
    <source>
        <dbReference type="EMBL" id="KAH9583198.1"/>
    </source>
</evidence>
<dbReference type="Gene3D" id="1.10.238.10">
    <property type="entry name" value="EF-hand"/>
    <property type="match status" value="1"/>
</dbReference>
<organism evidence="7 8">
    <name type="scientific">Schistosoma haematobium</name>
    <name type="common">Blood fluke</name>
    <dbReference type="NCBI Taxonomy" id="6185"/>
    <lineage>
        <taxon>Eukaryota</taxon>
        <taxon>Metazoa</taxon>
        <taxon>Spiralia</taxon>
        <taxon>Lophotrochozoa</taxon>
        <taxon>Platyhelminthes</taxon>
        <taxon>Trematoda</taxon>
        <taxon>Digenea</taxon>
        <taxon>Strigeidida</taxon>
        <taxon>Schistosomatoidea</taxon>
        <taxon>Schistosomatidae</taxon>
        <taxon>Schistosoma</taxon>
    </lineage>
</organism>
<sequence length="1044" mass="118054">MNDLDPNYASENRYPVYHHVSPQQTSNSNESLNVTDNINPNDDCDKNPEGLSESNHFTERRTENEISCFNPIMPEAISPLWTFGFNQSVPLINLSDDRSSIVFYSSAHLLVLFDIKNNSQKILRGHCNEVTSISCSGDKRWLVSGDRGIDSAVIVWDVKTREAVRTITKPHSYGVISVALTKDARYLATLGADPVDQSFSIWNWTIESNLPHCQVKISGEMSFQTKIAFNPDNYYHLSTNGEHQVIFYSWSNQEKDMVAYAPSLKDDDFKQKVGQFSCTQYIPDKSIAITGTSTGLLVIWESDKQRVKGENSETPYKRATKLIPLHQKGITFLTTTACHPYGKCIVTGDSSGQVKFFDCNFMLLFWYQDLKFGPVNCVSFATTSLFTEKNKSSFTESIKGKAYPTCATIGAEPFIIEDFIVSTSSAFMISVTVEGGLKKIILREHDSDVNGLTTHPVLNHVATCSHSGLVKIYDYESKLVVTMKSFGLNNPIQSCVYDKTGQYIAVGFMSGYLRVLDSLTLNEMTSEPFTYGKGPITHIDFSYCNNYCAYADSAFTTTLLLRSNTHECENSWCYVARVRAHNRRITDLLFWTLTESKRSRLFTLSEDRTLAEYDLYNARKHSLPVIARYQVEQLAKPLCLSMPPLSCYKEEFFFISNSASKIKLYNTSTLMCRKTVSSFPQGIEYTKVLPLISQKTNSCYFMVCLSKERLGLIMLPLDGDPLKYTNIIAHPSNGRGVGQAQGLAIDRNGLYAFTAGGPDTCVHMWTLNPTVLEKTVNIAGCMKRRFYDFLSRDFLEEMKDYFYYSMIRTQGICCMDERKTSFTIPITEIPFVMRAIGFYPTEAEVENMINEIKYSRFCDTGEYTTEIDLDTFIQLYCNHRPFQGILYKDVESAFNILTNANVGNKDKCAELSNSHETIIQEKPTITMEELFLTLQNSGEAIGEAEMSEYMAILWGILPEGDRQEILEEIDPKKIEKELESRMSTPINAETFVSDILQMYVYGEDNLSAGHSKELLSKKIQQTDTSLLDELVSNGKYAANSTQTE</sequence>
<comment type="subcellular location">
    <subcellularLocation>
        <location evidence="1">Cell projection</location>
        <location evidence="1">Cilium</location>
    </subcellularLocation>
</comment>
<dbReference type="Proteomes" id="UP000471633">
    <property type="component" value="Unassembled WGS sequence"/>
</dbReference>
<reference evidence="7" key="3">
    <citation type="submission" date="2021-06" db="EMBL/GenBank/DDBJ databases">
        <title>Chromosome-level genome assembly for S. haematobium.</title>
        <authorList>
            <person name="Stroehlein A.J."/>
        </authorList>
    </citation>
    <scope>NUCLEOTIDE SEQUENCE</scope>
</reference>
<dbReference type="Gene3D" id="2.130.10.10">
    <property type="entry name" value="YVTN repeat-like/Quinoprotein amine dehydrogenase"/>
    <property type="match status" value="2"/>
</dbReference>
<reference evidence="7" key="2">
    <citation type="journal article" date="2019" name="Gigascience">
        <title>High-quality Schistosoma haematobium genome achieved by single-molecule and long-range sequencing.</title>
        <authorList>
            <person name="Stroehlein A.J."/>
            <person name="Korhonen P.K."/>
            <person name="Chong T.M."/>
            <person name="Lim Y.L."/>
            <person name="Chan K.G."/>
            <person name="Webster B."/>
            <person name="Rollinson D."/>
            <person name="Brindley P.J."/>
            <person name="Gasser R.B."/>
            <person name="Young N.D."/>
        </authorList>
    </citation>
    <scope>NUCLEOTIDE SEQUENCE</scope>
</reference>
<dbReference type="InterPro" id="IPR001680">
    <property type="entry name" value="WD40_rpt"/>
</dbReference>
<accession>A0A6A5CSR2</accession>
<evidence type="ECO:0000256" key="3">
    <source>
        <dbReference type="ARBA" id="ARBA00022737"/>
    </source>
</evidence>
<comment type="caution">
    <text evidence="7">The sequence shown here is derived from an EMBL/GenBank/DDBJ whole genome shotgun (WGS) entry which is preliminary data.</text>
</comment>
<feature type="region of interest" description="Disordered" evidence="6">
    <location>
        <begin position="20"/>
        <end position="57"/>
    </location>
</feature>
<evidence type="ECO:0000256" key="5">
    <source>
        <dbReference type="ARBA" id="ARBA00040994"/>
    </source>
</evidence>
<dbReference type="EMBL" id="AMPZ03000005">
    <property type="protein sequence ID" value="KAH9583198.1"/>
    <property type="molecule type" value="Genomic_DNA"/>
</dbReference>
<feature type="compositionally biased region" description="Polar residues" evidence="6">
    <location>
        <begin position="21"/>
        <end position="40"/>
    </location>
</feature>
<dbReference type="SUPFAM" id="SSF47473">
    <property type="entry name" value="EF-hand"/>
    <property type="match status" value="1"/>
</dbReference>
<dbReference type="Pfam" id="PF00400">
    <property type="entry name" value="WD40"/>
    <property type="match status" value="2"/>
</dbReference>
<keyword evidence="7" id="KW-0969">Cilium</keyword>
<keyword evidence="8" id="KW-1185">Reference proteome</keyword>